<evidence type="ECO:0000256" key="6">
    <source>
        <dbReference type="ARBA" id="ARBA00022737"/>
    </source>
</evidence>
<dbReference type="SUPFAM" id="SSF53697">
    <property type="entry name" value="SIS domain"/>
    <property type="match status" value="1"/>
</dbReference>
<organism evidence="10">
    <name type="scientific">candidate division WWE3 bacterium</name>
    <dbReference type="NCBI Taxonomy" id="2053526"/>
    <lineage>
        <taxon>Bacteria</taxon>
        <taxon>Katanobacteria</taxon>
    </lineage>
</organism>
<dbReference type="CDD" id="cd00714">
    <property type="entry name" value="GFAT"/>
    <property type="match status" value="1"/>
</dbReference>
<keyword evidence="6" id="KW-0677">Repeat</keyword>
<evidence type="ECO:0000313" key="10">
    <source>
        <dbReference type="EMBL" id="HEX61942.1"/>
    </source>
</evidence>
<dbReference type="InterPro" id="IPR001347">
    <property type="entry name" value="SIS_dom"/>
</dbReference>
<dbReference type="Pfam" id="PF13522">
    <property type="entry name" value="GATase_6"/>
    <property type="match status" value="1"/>
</dbReference>
<dbReference type="PANTHER" id="PTHR10937:SF0">
    <property type="entry name" value="GLUTAMINE--FRUCTOSE-6-PHOSPHATE TRANSAMINASE (ISOMERIZING)"/>
    <property type="match status" value="1"/>
</dbReference>
<dbReference type="EMBL" id="DSPJ01000062">
    <property type="protein sequence ID" value="HEX61942.1"/>
    <property type="molecule type" value="Genomic_DNA"/>
</dbReference>
<dbReference type="InterPro" id="IPR047084">
    <property type="entry name" value="GFAT_N"/>
</dbReference>
<dbReference type="Gene3D" id="3.60.20.10">
    <property type="entry name" value="Glutamine Phosphoribosylpyrophosphate, subunit 1, domain 1"/>
    <property type="match status" value="1"/>
</dbReference>
<sequence length="616" mass="67254">MCGIIAFVSTEEKQNPAQFLIDGLKRLEYRGYDSWGVAYGEGPNLVKKAGRISEVAISHAPVAVSRPAFAGLGHTRWATHGGVTDANAHPHLDCTGKIAVVHNGIIENWLDLRQELEGRGHTFRSETDTEVIPHLIEDELRKSEIQSPKFEIEELTEAVRQVFNQLEGLNAIVVYYPQLRALIGFRNGSPMVAGLGPLDSRSGSSREIFLASDVPAFLPYTDRVVFLNDGEGVVLTNIKNQKSNIKIIDAETGEEKPVKIEKIEWAAEEAELGEYPHYLIKEISEQPQVLSRLAEYPEKELKEVIRLIKGSFGTYFTACGTAAHSGLAATYLFADLAKRHVNFAVGSEFYFLESFLTPKSLLICASQSGETMDTLEAARAAKRHRSKVVALTNVRGSSITRLADQTLLLNCGPEKAVLATKSYTAKLALFLLLASGIGGKLEGGRRMVAKAAKGVKEILDDKNVAEIRKLAKRLKDVDHLYAIGRGANYPTALEAALKIKEVSYIHAEGFAGGELKHGVIALIEEGTPCLIFVAKDKTESSILSNAKELKSRGGFIIGVSPEDNEVFDVWLKVPGVGPASPIVNVIPAQLFAYYLAVERGLDPDKPRNLAKSVTVK</sequence>
<dbReference type="GO" id="GO:0006487">
    <property type="term" value="P:protein N-linked glycosylation"/>
    <property type="evidence" value="ECO:0007669"/>
    <property type="project" value="TreeGrafter"/>
</dbReference>
<dbReference type="GO" id="GO:0004360">
    <property type="term" value="F:glutamine-fructose-6-phosphate transaminase (isomerizing) activity"/>
    <property type="evidence" value="ECO:0007669"/>
    <property type="project" value="UniProtKB-EC"/>
</dbReference>
<name>A0A831Z2V8_UNCKA</name>
<evidence type="ECO:0000256" key="5">
    <source>
        <dbReference type="ARBA" id="ARBA00022679"/>
    </source>
</evidence>
<dbReference type="PROSITE" id="PS51278">
    <property type="entry name" value="GATASE_TYPE_2"/>
    <property type="match status" value="1"/>
</dbReference>
<dbReference type="PROSITE" id="PS51464">
    <property type="entry name" value="SIS"/>
    <property type="match status" value="2"/>
</dbReference>
<dbReference type="PANTHER" id="PTHR10937">
    <property type="entry name" value="GLUCOSAMINE--FRUCTOSE-6-PHOSPHATE AMINOTRANSFERASE, ISOMERIZING"/>
    <property type="match status" value="1"/>
</dbReference>
<evidence type="ECO:0000259" key="9">
    <source>
        <dbReference type="PROSITE" id="PS51464"/>
    </source>
</evidence>
<comment type="catalytic activity">
    <reaction evidence="1">
        <text>D-fructose 6-phosphate + L-glutamine = D-glucosamine 6-phosphate + L-glutamate</text>
        <dbReference type="Rhea" id="RHEA:13237"/>
        <dbReference type="ChEBI" id="CHEBI:29985"/>
        <dbReference type="ChEBI" id="CHEBI:58359"/>
        <dbReference type="ChEBI" id="CHEBI:58725"/>
        <dbReference type="ChEBI" id="CHEBI:61527"/>
        <dbReference type="EC" id="2.6.1.16"/>
    </reaction>
</comment>
<feature type="domain" description="SIS" evidence="9">
    <location>
        <begin position="470"/>
        <end position="606"/>
    </location>
</feature>
<dbReference type="NCBIfam" id="NF001484">
    <property type="entry name" value="PRK00331.1"/>
    <property type="match status" value="1"/>
</dbReference>
<keyword evidence="7" id="KW-0315">Glutamine amidotransferase</keyword>
<evidence type="ECO:0000256" key="1">
    <source>
        <dbReference type="ARBA" id="ARBA00001031"/>
    </source>
</evidence>
<evidence type="ECO:0000256" key="7">
    <source>
        <dbReference type="ARBA" id="ARBA00022962"/>
    </source>
</evidence>
<dbReference type="CDD" id="cd05009">
    <property type="entry name" value="SIS_GlmS_GlmD_2"/>
    <property type="match status" value="1"/>
</dbReference>
<keyword evidence="4 10" id="KW-0032">Aminotransferase</keyword>
<dbReference type="GO" id="GO:0006047">
    <property type="term" value="P:UDP-N-acetylglucosamine metabolic process"/>
    <property type="evidence" value="ECO:0007669"/>
    <property type="project" value="TreeGrafter"/>
</dbReference>
<dbReference type="GO" id="GO:0006002">
    <property type="term" value="P:fructose 6-phosphate metabolic process"/>
    <property type="evidence" value="ECO:0007669"/>
    <property type="project" value="TreeGrafter"/>
</dbReference>
<dbReference type="CDD" id="cd05008">
    <property type="entry name" value="SIS_GlmS_GlmD_1"/>
    <property type="match status" value="1"/>
</dbReference>
<dbReference type="InterPro" id="IPR005855">
    <property type="entry name" value="GFAT"/>
</dbReference>
<evidence type="ECO:0000256" key="3">
    <source>
        <dbReference type="ARBA" id="ARBA00016090"/>
    </source>
</evidence>
<dbReference type="SUPFAM" id="SSF56235">
    <property type="entry name" value="N-terminal nucleophile aminohydrolases (Ntn hydrolases)"/>
    <property type="match status" value="1"/>
</dbReference>
<dbReference type="GO" id="GO:0097367">
    <property type="term" value="F:carbohydrate derivative binding"/>
    <property type="evidence" value="ECO:0007669"/>
    <property type="project" value="InterPro"/>
</dbReference>
<keyword evidence="5 10" id="KW-0808">Transferase</keyword>
<feature type="domain" description="SIS" evidence="9">
    <location>
        <begin position="304"/>
        <end position="443"/>
    </location>
</feature>
<protein>
    <recommendedName>
        <fullName evidence="3">Glutamine--fructose-6-phosphate aminotransferase [isomerizing]</fullName>
        <ecNumber evidence="2">2.6.1.16</ecNumber>
    </recommendedName>
</protein>
<dbReference type="InterPro" id="IPR046348">
    <property type="entry name" value="SIS_dom_sf"/>
</dbReference>
<proteinExistence type="predicted"/>
<feature type="domain" description="Glutamine amidotransferase type-2" evidence="8">
    <location>
        <begin position="2"/>
        <end position="238"/>
    </location>
</feature>
<dbReference type="InterPro" id="IPR035490">
    <property type="entry name" value="GlmS/FrlB_SIS"/>
</dbReference>
<evidence type="ECO:0000256" key="4">
    <source>
        <dbReference type="ARBA" id="ARBA00022576"/>
    </source>
</evidence>
<dbReference type="InterPro" id="IPR029055">
    <property type="entry name" value="Ntn_hydrolases_N"/>
</dbReference>
<dbReference type="InterPro" id="IPR035466">
    <property type="entry name" value="GlmS/AgaS_SIS"/>
</dbReference>
<dbReference type="EC" id="2.6.1.16" evidence="2"/>
<accession>A0A831Z2V8</accession>
<comment type="caution">
    <text evidence="10">The sequence shown here is derived from an EMBL/GenBank/DDBJ whole genome shotgun (WGS) entry which is preliminary data.</text>
</comment>
<dbReference type="InterPro" id="IPR017932">
    <property type="entry name" value="GATase_2_dom"/>
</dbReference>
<dbReference type="Pfam" id="PF01380">
    <property type="entry name" value="SIS"/>
    <property type="match status" value="2"/>
</dbReference>
<evidence type="ECO:0000256" key="2">
    <source>
        <dbReference type="ARBA" id="ARBA00012916"/>
    </source>
</evidence>
<dbReference type="NCBIfam" id="TIGR01135">
    <property type="entry name" value="glmS"/>
    <property type="match status" value="1"/>
</dbReference>
<reference evidence="10" key="1">
    <citation type="journal article" date="2020" name="mSystems">
        <title>Genome- and Community-Level Interaction Insights into Carbon Utilization and Element Cycling Functions of Hydrothermarchaeota in Hydrothermal Sediment.</title>
        <authorList>
            <person name="Zhou Z."/>
            <person name="Liu Y."/>
            <person name="Xu W."/>
            <person name="Pan J."/>
            <person name="Luo Z.H."/>
            <person name="Li M."/>
        </authorList>
    </citation>
    <scope>NUCLEOTIDE SEQUENCE [LARGE SCALE GENOMIC DNA]</scope>
    <source>
        <strain evidence="10">SpSt-361</strain>
    </source>
</reference>
<gene>
    <name evidence="10" type="primary">glmS</name>
    <name evidence="10" type="ORF">ENR01_02185</name>
</gene>
<dbReference type="AlphaFoldDB" id="A0A831Z2V8"/>
<evidence type="ECO:0000259" key="8">
    <source>
        <dbReference type="PROSITE" id="PS51278"/>
    </source>
</evidence>
<dbReference type="Gene3D" id="3.40.50.10490">
    <property type="entry name" value="Glucose-6-phosphate isomerase like protein, domain 1"/>
    <property type="match status" value="2"/>
</dbReference>